<dbReference type="CDD" id="cd06170">
    <property type="entry name" value="LuxR_C_like"/>
    <property type="match status" value="1"/>
</dbReference>
<dbReference type="InterPro" id="IPR016032">
    <property type="entry name" value="Sig_transdc_resp-reg_C-effctor"/>
</dbReference>
<dbReference type="KEGG" id="nmes:H9L09_07500"/>
<feature type="domain" description="HTH luxR-type" evidence="2">
    <location>
        <begin position="274"/>
        <end position="327"/>
    </location>
</feature>
<name>A0A7G9RF15_9ACTN</name>
<dbReference type="Proteomes" id="UP000515947">
    <property type="component" value="Chromosome"/>
</dbReference>
<dbReference type="InterPro" id="IPR036388">
    <property type="entry name" value="WH-like_DNA-bd_sf"/>
</dbReference>
<dbReference type="GO" id="GO:0006355">
    <property type="term" value="P:regulation of DNA-templated transcription"/>
    <property type="evidence" value="ECO:0007669"/>
    <property type="project" value="InterPro"/>
</dbReference>
<dbReference type="SMART" id="SM00421">
    <property type="entry name" value="HTH_LUXR"/>
    <property type="match status" value="1"/>
</dbReference>
<sequence length="333" mass="36854">MTTPPVPLQAADVLTTPGFTVFDEQAYRVLLRDAPLDVADVPALLDLSEDEAAEVLVRLSAVGLVDVRDGTVVAAAPGAALHRVIGDETRRLERARDQLETLRRLIPTLEAEYRAAQEPRRVDERLRTIPAGEVLVTLRSLAASTGGDLLWLRPDQWRFADGPLADRWVEDLLSEGRRSRVIYPARVLEEAPDIVRRRADHGEHVRVLADLPGRLAVIGDSAAMLPRRFDQPDDLVLVIEQPALVQALTMFFESLWDMALVVPGIGDQIDTKASSAQRLLLDQLTRGAKDEQIARTLGLSLRTVRRRIAEVMDELGAASRFQAGVEAVRRGWL</sequence>
<reference evidence="3 4" key="1">
    <citation type="submission" date="2020-08" db="EMBL/GenBank/DDBJ databases">
        <title>Genome sequence of Nocardioides mesophilus KACC 16243T.</title>
        <authorList>
            <person name="Hyun D.-W."/>
            <person name="Bae J.-W."/>
        </authorList>
    </citation>
    <scope>NUCLEOTIDE SEQUENCE [LARGE SCALE GENOMIC DNA]</scope>
    <source>
        <strain evidence="3 4">KACC 16243</strain>
    </source>
</reference>
<dbReference type="RefSeq" id="WP_187580030.1">
    <property type="nucleotide sequence ID" value="NZ_CP060713.1"/>
</dbReference>
<evidence type="ECO:0000313" key="4">
    <source>
        <dbReference type="Proteomes" id="UP000515947"/>
    </source>
</evidence>
<evidence type="ECO:0000256" key="1">
    <source>
        <dbReference type="SAM" id="Coils"/>
    </source>
</evidence>
<gene>
    <name evidence="3" type="ORF">H9L09_07500</name>
</gene>
<dbReference type="AlphaFoldDB" id="A0A7G9RF15"/>
<dbReference type="EMBL" id="CP060713">
    <property type="protein sequence ID" value="QNN54190.1"/>
    <property type="molecule type" value="Genomic_DNA"/>
</dbReference>
<dbReference type="InterPro" id="IPR051797">
    <property type="entry name" value="TrmB-like"/>
</dbReference>
<evidence type="ECO:0000313" key="3">
    <source>
        <dbReference type="EMBL" id="QNN54190.1"/>
    </source>
</evidence>
<accession>A0A7G9RF15</accession>
<dbReference type="PANTHER" id="PTHR34293">
    <property type="entry name" value="HTH-TYPE TRANSCRIPTIONAL REGULATOR TRMBL2"/>
    <property type="match status" value="1"/>
</dbReference>
<feature type="coiled-coil region" evidence="1">
    <location>
        <begin position="85"/>
        <end position="112"/>
    </location>
</feature>
<dbReference type="GO" id="GO:0003677">
    <property type="term" value="F:DNA binding"/>
    <property type="evidence" value="ECO:0007669"/>
    <property type="project" value="InterPro"/>
</dbReference>
<proteinExistence type="predicted"/>
<dbReference type="Gene3D" id="1.10.10.10">
    <property type="entry name" value="Winged helix-like DNA-binding domain superfamily/Winged helix DNA-binding domain"/>
    <property type="match status" value="1"/>
</dbReference>
<evidence type="ECO:0000259" key="2">
    <source>
        <dbReference type="SMART" id="SM00421"/>
    </source>
</evidence>
<keyword evidence="4" id="KW-1185">Reference proteome</keyword>
<dbReference type="Pfam" id="PF00196">
    <property type="entry name" value="GerE"/>
    <property type="match status" value="1"/>
</dbReference>
<keyword evidence="1" id="KW-0175">Coiled coil</keyword>
<dbReference type="InterPro" id="IPR000792">
    <property type="entry name" value="Tscrpt_reg_LuxR_C"/>
</dbReference>
<organism evidence="3 4">
    <name type="scientific">Nocardioides mesophilus</name>
    <dbReference type="NCBI Taxonomy" id="433659"/>
    <lineage>
        <taxon>Bacteria</taxon>
        <taxon>Bacillati</taxon>
        <taxon>Actinomycetota</taxon>
        <taxon>Actinomycetes</taxon>
        <taxon>Propionibacteriales</taxon>
        <taxon>Nocardioidaceae</taxon>
        <taxon>Nocardioides</taxon>
    </lineage>
</organism>
<dbReference type="SUPFAM" id="SSF46894">
    <property type="entry name" value="C-terminal effector domain of the bipartite response regulators"/>
    <property type="match status" value="1"/>
</dbReference>
<protein>
    <submittedName>
        <fullName evidence="3">Helix-turn-helix transcriptional regulator</fullName>
    </submittedName>
</protein>
<dbReference type="PANTHER" id="PTHR34293:SF1">
    <property type="entry name" value="HTH-TYPE TRANSCRIPTIONAL REGULATOR TRMBL2"/>
    <property type="match status" value="1"/>
</dbReference>